<evidence type="ECO:0000256" key="1">
    <source>
        <dbReference type="SAM" id="MobiDB-lite"/>
    </source>
</evidence>
<feature type="signal peptide" evidence="2">
    <location>
        <begin position="1"/>
        <end position="22"/>
    </location>
</feature>
<keyword evidence="2" id="KW-0732">Signal</keyword>
<dbReference type="InterPro" id="IPR025392">
    <property type="entry name" value="DUF4124"/>
</dbReference>
<feature type="compositionally biased region" description="Basic and acidic residues" evidence="1">
    <location>
        <begin position="41"/>
        <end position="53"/>
    </location>
</feature>
<reference evidence="4 5" key="1">
    <citation type="submission" date="2011-09" db="EMBL/GenBank/DDBJ databases">
        <title>Complete sequence of chromosome of Thioflavicoccus mobilis 8321.</title>
        <authorList>
            <consortium name="US DOE Joint Genome Institute"/>
            <person name="Lucas S."/>
            <person name="Han J."/>
            <person name="Lapidus A."/>
            <person name="Cheng J.-F."/>
            <person name="Goodwin L."/>
            <person name="Pitluck S."/>
            <person name="Peters L."/>
            <person name="Ovchinnikova G."/>
            <person name="Lu M."/>
            <person name="Detter J.C."/>
            <person name="Han C."/>
            <person name="Tapia R."/>
            <person name="Land M."/>
            <person name="Hauser L."/>
            <person name="Kyrpides N."/>
            <person name="Ivanova N."/>
            <person name="Pagani I."/>
            <person name="Vogl K."/>
            <person name="Liu Z."/>
            <person name="Imhoff J."/>
            <person name="Thiel V."/>
            <person name="Frigaard N.-U."/>
            <person name="Bryant D."/>
            <person name="Woyke T."/>
        </authorList>
    </citation>
    <scope>NUCLEOTIDE SEQUENCE [LARGE SCALE GENOMIC DNA]</scope>
    <source>
        <strain evidence="4 5">8321</strain>
    </source>
</reference>
<feature type="compositionally biased region" description="Pro residues" evidence="1">
    <location>
        <begin position="126"/>
        <end position="144"/>
    </location>
</feature>
<dbReference type="RefSeq" id="WP_015279901.1">
    <property type="nucleotide sequence ID" value="NC_019940.1"/>
</dbReference>
<accession>L0GUS5</accession>
<evidence type="ECO:0000313" key="4">
    <source>
        <dbReference type="EMBL" id="AGA89756.1"/>
    </source>
</evidence>
<name>L0GUS5_9GAMM</name>
<dbReference type="KEGG" id="tmb:Thimo_0926"/>
<organism evidence="4 5">
    <name type="scientific">Thioflavicoccus mobilis 8321</name>
    <dbReference type="NCBI Taxonomy" id="765912"/>
    <lineage>
        <taxon>Bacteria</taxon>
        <taxon>Pseudomonadati</taxon>
        <taxon>Pseudomonadota</taxon>
        <taxon>Gammaproteobacteria</taxon>
        <taxon>Chromatiales</taxon>
        <taxon>Chromatiaceae</taxon>
        <taxon>Thioflavicoccus</taxon>
    </lineage>
</organism>
<dbReference type="OrthoDB" id="5974779at2"/>
<dbReference type="HOGENOM" id="CLU_1569959_0_0_6"/>
<sequence length="170" mass="19122">MPTPRVLVVSLMLALLAVPGGAAEVYSCVGADGTVSFSDQPCKEGVREERRDVTLPATGWDSSEIRERNQPLLDEYDARQAQQREERQATEEQARERRQTEEEQEAYDDTSGRQVQYLICPNGRYCPPPPWPRPGHRPPPPAPAPRNDDRFPPNPRAPMSIPRDNPSSLH</sequence>
<dbReference type="Proteomes" id="UP000010816">
    <property type="component" value="Chromosome"/>
</dbReference>
<evidence type="ECO:0000313" key="5">
    <source>
        <dbReference type="Proteomes" id="UP000010816"/>
    </source>
</evidence>
<feature type="domain" description="DUF4124" evidence="3">
    <location>
        <begin position="13"/>
        <end position="52"/>
    </location>
</feature>
<feature type="compositionally biased region" description="Basic and acidic residues" evidence="1">
    <location>
        <begin position="76"/>
        <end position="101"/>
    </location>
</feature>
<dbReference type="EMBL" id="CP003051">
    <property type="protein sequence ID" value="AGA89756.1"/>
    <property type="molecule type" value="Genomic_DNA"/>
</dbReference>
<proteinExistence type="predicted"/>
<evidence type="ECO:0000259" key="3">
    <source>
        <dbReference type="Pfam" id="PF13511"/>
    </source>
</evidence>
<feature type="chain" id="PRO_5003943485" description="DUF4124 domain-containing protein" evidence="2">
    <location>
        <begin position="23"/>
        <end position="170"/>
    </location>
</feature>
<keyword evidence="5" id="KW-1185">Reference proteome</keyword>
<dbReference type="AlphaFoldDB" id="L0GUS5"/>
<gene>
    <name evidence="4" type="ORF">Thimo_0926</name>
</gene>
<evidence type="ECO:0000256" key="2">
    <source>
        <dbReference type="SAM" id="SignalP"/>
    </source>
</evidence>
<dbReference type="Pfam" id="PF13511">
    <property type="entry name" value="DUF4124"/>
    <property type="match status" value="1"/>
</dbReference>
<protein>
    <recommendedName>
        <fullName evidence="3">DUF4124 domain-containing protein</fullName>
    </recommendedName>
</protein>
<feature type="region of interest" description="Disordered" evidence="1">
    <location>
        <begin position="39"/>
        <end position="170"/>
    </location>
</feature>